<feature type="compositionally biased region" description="Basic residues" evidence="1">
    <location>
        <begin position="12"/>
        <end position="22"/>
    </location>
</feature>
<accession>A0A067QGK3</accession>
<reference evidence="2 3" key="1">
    <citation type="journal article" date="2014" name="Nat. Commun.">
        <title>Molecular traces of alternative social organization in a termite genome.</title>
        <authorList>
            <person name="Terrapon N."/>
            <person name="Li C."/>
            <person name="Robertson H.M."/>
            <person name="Ji L."/>
            <person name="Meng X."/>
            <person name="Booth W."/>
            <person name="Chen Z."/>
            <person name="Childers C.P."/>
            <person name="Glastad K.M."/>
            <person name="Gokhale K."/>
            <person name="Gowin J."/>
            <person name="Gronenberg W."/>
            <person name="Hermansen R.A."/>
            <person name="Hu H."/>
            <person name="Hunt B.G."/>
            <person name="Huylmans A.K."/>
            <person name="Khalil S.M."/>
            <person name="Mitchell R.D."/>
            <person name="Munoz-Torres M.C."/>
            <person name="Mustard J.A."/>
            <person name="Pan H."/>
            <person name="Reese J.T."/>
            <person name="Scharf M.E."/>
            <person name="Sun F."/>
            <person name="Vogel H."/>
            <person name="Xiao J."/>
            <person name="Yang W."/>
            <person name="Yang Z."/>
            <person name="Yang Z."/>
            <person name="Zhou J."/>
            <person name="Zhu J."/>
            <person name="Brent C.S."/>
            <person name="Elsik C.G."/>
            <person name="Goodisman M.A."/>
            <person name="Liberles D.A."/>
            <person name="Roe R.M."/>
            <person name="Vargo E.L."/>
            <person name="Vilcinskas A."/>
            <person name="Wang J."/>
            <person name="Bornberg-Bauer E."/>
            <person name="Korb J."/>
            <person name="Zhang G."/>
            <person name="Liebig J."/>
        </authorList>
    </citation>
    <scope>NUCLEOTIDE SEQUENCE [LARGE SCALE GENOMIC DNA]</scope>
    <source>
        <tissue evidence="2">Whole organism</tissue>
    </source>
</reference>
<evidence type="ECO:0000313" key="2">
    <source>
        <dbReference type="EMBL" id="KDR07387.1"/>
    </source>
</evidence>
<organism evidence="2 3">
    <name type="scientific">Zootermopsis nevadensis</name>
    <name type="common">Dampwood termite</name>
    <dbReference type="NCBI Taxonomy" id="136037"/>
    <lineage>
        <taxon>Eukaryota</taxon>
        <taxon>Metazoa</taxon>
        <taxon>Ecdysozoa</taxon>
        <taxon>Arthropoda</taxon>
        <taxon>Hexapoda</taxon>
        <taxon>Insecta</taxon>
        <taxon>Pterygota</taxon>
        <taxon>Neoptera</taxon>
        <taxon>Polyneoptera</taxon>
        <taxon>Dictyoptera</taxon>
        <taxon>Blattodea</taxon>
        <taxon>Blattoidea</taxon>
        <taxon>Termitoidae</taxon>
        <taxon>Termopsidae</taxon>
        <taxon>Zootermopsis</taxon>
    </lineage>
</organism>
<feature type="compositionally biased region" description="Basic and acidic residues" evidence="1">
    <location>
        <begin position="43"/>
        <end position="54"/>
    </location>
</feature>
<dbReference type="AlphaFoldDB" id="A0A067QGK3"/>
<evidence type="ECO:0000313" key="3">
    <source>
        <dbReference type="Proteomes" id="UP000027135"/>
    </source>
</evidence>
<protein>
    <submittedName>
        <fullName evidence="2">Uncharacterized protein</fullName>
    </submittedName>
</protein>
<dbReference type="InParanoid" id="A0A067QGK3"/>
<dbReference type="EMBL" id="KK853470">
    <property type="protein sequence ID" value="KDR07387.1"/>
    <property type="molecule type" value="Genomic_DNA"/>
</dbReference>
<proteinExistence type="predicted"/>
<gene>
    <name evidence="2" type="ORF">L798_03216</name>
</gene>
<evidence type="ECO:0000256" key="1">
    <source>
        <dbReference type="SAM" id="MobiDB-lite"/>
    </source>
</evidence>
<name>A0A067QGK3_ZOONE</name>
<keyword evidence="3" id="KW-1185">Reference proteome</keyword>
<sequence>MIVPKGEDPSRRNSRPVSKRRNTSASNNLPRTAAETGGCVGGRPKEDEQHRPTDDQLQALLLTEEQNCHSR</sequence>
<dbReference type="Proteomes" id="UP000027135">
    <property type="component" value="Unassembled WGS sequence"/>
</dbReference>
<feature type="compositionally biased region" description="Basic and acidic residues" evidence="1">
    <location>
        <begin position="1"/>
        <end position="11"/>
    </location>
</feature>
<feature type="region of interest" description="Disordered" evidence="1">
    <location>
        <begin position="1"/>
        <end position="54"/>
    </location>
</feature>